<comment type="similarity">
    <text evidence="1">Belongs to the HpcH/HpaI aldolase family.</text>
</comment>
<comment type="caution">
    <text evidence="5">The sequence shown here is derived from an EMBL/GenBank/DDBJ whole genome shotgun (WGS) entry which is preliminary data.</text>
</comment>
<keyword evidence="3" id="KW-0456">Lyase</keyword>
<dbReference type="PANTHER" id="PTHR30502">
    <property type="entry name" value="2-KETO-3-DEOXY-L-RHAMNONATE ALDOLASE"/>
    <property type="match status" value="1"/>
</dbReference>
<sequence length="263" mass="28037">MKNTFKNKLIRHELQWGLWQGLPDPSCAEICAGAGFDWLLLDGEHAPFELGDLLTSLRAIAPYSAVPIVRPAEGNTTVIKRLLDIGAQTLLIPMVDTAEQAQSLVLDCRYPPAGRRGMGSSLARAARWNQIPNYVHQANDNVCLLVQAETQTALDNLEAIVSVDGVDGVFIGPTDLSASMGHVGNPDHPDVVAAIEQAIRTIREAGKAAGILCLNPEKAQHYADCGASFIGIGVDTLLLSNGAKALVSRFKGQQDTAPTSSGY</sequence>
<dbReference type="NCBIfam" id="TIGR02311">
    <property type="entry name" value="HpaI"/>
    <property type="match status" value="1"/>
</dbReference>
<dbReference type="AlphaFoldDB" id="A0AAV2VRY0"/>
<dbReference type="GO" id="GO:0010124">
    <property type="term" value="P:phenylacetate catabolic process"/>
    <property type="evidence" value="ECO:0007669"/>
    <property type="project" value="InterPro"/>
</dbReference>
<dbReference type="SUPFAM" id="SSF51621">
    <property type="entry name" value="Phosphoenolpyruvate/pyruvate domain"/>
    <property type="match status" value="1"/>
</dbReference>
<dbReference type="FunFam" id="3.20.20.60:FF:000004">
    <property type="entry name" value="5-keto-4-deoxy-D-glucarate aldolase"/>
    <property type="match status" value="1"/>
</dbReference>
<dbReference type="InterPro" id="IPR050251">
    <property type="entry name" value="HpcH-HpaI_aldolase"/>
</dbReference>
<organism evidence="5 6">
    <name type="scientific">Vibrio nigripulchritudo SOn1</name>
    <dbReference type="NCBI Taxonomy" id="1238450"/>
    <lineage>
        <taxon>Bacteria</taxon>
        <taxon>Pseudomonadati</taxon>
        <taxon>Pseudomonadota</taxon>
        <taxon>Gammaproteobacteria</taxon>
        <taxon>Vibrionales</taxon>
        <taxon>Vibrionaceae</taxon>
        <taxon>Vibrio</taxon>
    </lineage>
</organism>
<dbReference type="GO" id="GO:0005737">
    <property type="term" value="C:cytoplasm"/>
    <property type="evidence" value="ECO:0007669"/>
    <property type="project" value="UniProtKB-ARBA"/>
</dbReference>
<proteinExistence type="inferred from homology"/>
<dbReference type="GO" id="GO:0016832">
    <property type="term" value="F:aldehyde-lyase activity"/>
    <property type="evidence" value="ECO:0007669"/>
    <property type="project" value="TreeGrafter"/>
</dbReference>
<protein>
    <submittedName>
        <fullName evidence="5">2,4-dihydroxyhept-2-ene-1,7-dioic acid-like aldolase</fullName>
    </submittedName>
</protein>
<name>A0AAV2VRY0_9VIBR</name>
<keyword evidence="2" id="KW-0479">Metal-binding</keyword>
<dbReference type="Pfam" id="PF03328">
    <property type="entry name" value="HpcH_HpaI"/>
    <property type="match status" value="1"/>
</dbReference>
<dbReference type="RefSeq" id="WP_022612230.1">
    <property type="nucleotide sequence ID" value="NZ_LK391965.1"/>
</dbReference>
<dbReference type="InterPro" id="IPR015813">
    <property type="entry name" value="Pyrv/PenolPyrv_kinase-like_dom"/>
</dbReference>
<dbReference type="PANTHER" id="PTHR30502:SF0">
    <property type="entry name" value="PHOSPHOENOLPYRUVATE CARBOXYLASE FAMILY PROTEIN"/>
    <property type="match status" value="1"/>
</dbReference>
<dbReference type="InterPro" id="IPR005000">
    <property type="entry name" value="Aldolase/citrate-lyase_domain"/>
</dbReference>
<evidence type="ECO:0000313" key="5">
    <source>
        <dbReference type="EMBL" id="CCO47409.1"/>
    </source>
</evidence>
<dbReference type="EMBL" id="CAOF01000120">
    <property type="protein sequence ID" value="CCO47409.1"/>
    <property type="molecule type" value="Genomic_DNA"/>
</dbReference>
<evidence type="ECO:0000256" key="3">
    <source>
        <dbReference type="ARBA" id="ARBA00023239"/>
    </source>
</evidence>
<evidence type="ECO:0000256" key="2">
    <source>
        <dbReference type="ARBA" id="ARBA00022723"/>
    </source>
</evidence>
<feature type="domain" description="HpcH/HpaI aldolase/citrate lyase" evidence="4">
    <location>
        <begin position="15"/>
        <end position="241"/>
    </location>
</feature>
<evidence type="ECO:0000256" key="1">
    <source>
        <dbReference type="ARBA" id="ARBA00005568"/>
    </source>
</evidence>
<evidence type="ECO:0000313" key="6">
    <source>
        <dbReference type="Proteomes" id="UP000018211"/>
    </source>
</evidence>
<dbReference type="GO" id="GO:0046872">
    <property type="term" value="F:metal ion binding"/>
    <property type="evidence" value="ECO:0007669"/>
    <property type="project" value="UniProtKB-KW"/>
</dbReference>
<dbReference type="Gene3D" id="3.20.20.60">
    <property type="entry name" value="Phosphoenolpyruvate-binding domains"/>
    <property type="match status" value="1"/>
</dbReference>
<dbReference type="Proteomes" id="UP000018211">
    <property type="component" value="Unassembled WGS sequence"/>
</dbReference>
<dbReference type="InterPro" id="IPR012689">
    <property type="entry name" value="HpaI"/>
</dbReference>
<reference evidence="5 6" key="1">
    <citation type="journal article" date="2013" name="ISME J.">
        <title>Comparative genomics of pathogenic lineages of Vibrio nigripulchritudo identifies virulence-associated traits.</title>
        <authorList>
            <person name="Goudenege D."/>
            <person name="Labreuche Y."/>
            <person name="Krin E."/>
            <person name="Ansquer D."/>
            <person name="Mangenot S."/>
            <person name="Calteau A."/>
            <person name="Medigue C."/>
            <person name="Mazel D."/>
            <person name="Polz M.F."/>
            <person name="Le Roux F."/>
        </authorList>
    </citation>
    <scope>NUCLEOTIDE SEQUENCE [LARGE SCALE GENOMIC DNA]</scope>
    <source>
        <strain evidence="5 6">SOn1</strain>
    </source>
</reference>
<accession>A0AAV2VRY0</accession>
<evidence type="ECO:0000259" key="4">
    <source>
        <dbReference type="Pfam" id="PF03328"/>
    </source>
</evidence>
<gene>
    <name evidence="5" type="ORF">VIBNISOn1_30103</name>
</gene>
<dbReference type="InterPro" id="IPR040442">
    <property type="entry name" value="Pyrv_kinase-like_dom_sf"/>
</dbReference>